<name>A0ACB9XYF1_CHAAC</name>
<dbReference type="EMBL" id="CM043785">
    <property type="protein sequence ID" value="KAI4832259.1"/>
    <property type="molecule type" value="Genomic_DNA"/>
</dbReference>
<dbReference type="Proteomes" id="UP001057452">
    <property type="component" value="Chromosome 1"/>
</dbReference>
<feature type="non-terminal residue" evidence="1">
    <location>
        <position position="1"/>
    </location>
</feature>
<protein>
    <submittedName>
        <fullName evidence="1">Uncharacterized protein</fullName>
    </submittedName>
</protein>
<organism evidence="1 2">
    <name type="scientific">Chaenocephalus aceratus</name>
    <name type="common">Blackfin icefish</name>
    <name type="synonym">Chaenichthys aceratus</name>
    <dbReference type="NCBI Taxonomy" id="36190"/>
    <lineage>
        <taxon>Eukaryota</taxon>
        <taxon>Metazoa</taxon>
        <taxon>Chordata</taxon>
        <taxon>Craniata</taxon>
        <taxon>Vertebrata</taxon>
        <taxon>Euteleostomi</taxon>
        <taxon>Actinopterygii</taxon>
        <taxon>Neopterygii</taxon>
        <taxon>Teleostei</taxon>
        <taxon>Neoteleostei</taxon>
        <taxon>Acanthomorphata</taxon>
        <taxon>Eupercaria</taxon>
        <taxon>Perciformes</taxon>
        <taxon>Notothenioidei</taxon>
        <taxon>Channichthyidae</taxon>
        <taxon>Chaenocephalus</taxon>
    </lineage>
</organism>
<comment type="caution">
    <text evidence="1">The sequence shown here is derived from an EMBL/GenBank/DDBJ whole genome shotgun (WGS) entry which is preliminary data.</text>
</comment>
<gene>
    <name evidence="1" type="ORF">KUCAC02_015233</name>
</gene>
<feature type="non-terminal residue" evidence="1">
    <location>
        <position position="56"/>
    </location>
</feature>
<reference evidence="1" key="1">
    <citation type="submission" date="2022-05" db="EMBL/GenBank/DDBJ databases">
        <title>Chromosome-level genome of Chaenocephalus aceratus.</title>
        <authorList>
            <person name="Park H."/>
        </authorList>
    </citation>
    <scope>NUCLEOTIDE SEQUENCE</scope>
    <source>
        <strain evidence="1">KU_202001</strain>
    </source>
</reference>
<evidence type="ECO:0000313" key="2">
    <source>
        <dbReference type="Proteomes" id="UP001057452"/>
    </source>
</evidence>
<accession>A0ACB9XYF1</accession>
<proteinExistence type="predicted"/>
<evidence type="ECO:0000313" key="1">
    <source>
        <dbReference type="EMBL" id="KAI4832259.1"/>
    </source>
</evidence>
<keyword evidence="2" id="KW-1185">Reference proteome</keyword>
<sequence length="56" mass="6163">RHRIPTTLRKPSNQDAVHLLQHNADLGSHGATKSFEAMSMCVVETRPEILGRAAGR</sequence>